<comment type="caution">
    <text evidence="2">The sequence shown here is derived from an EMBL/GenBank/DDBJ whole genome shotgun (WGS) entry which is preliminary data.</text>
</comment>
<protein>
    <recommendedName>
        <fullName evidence="4">Transmembrane protein</fullName>
    </recommendedName>
</protein>
<keyword evidence="1" id="KW-0812">Transmembrane</keyword>
<gene>
    <name evidence="2" type="ORF">JOB18_005473</name>
</gene>
<evidence type="ECO:0008006" key="4">
    <source>
        <dbReference type="Google" id="ProtNLM"/>
    </source>
</evidence>
<organism evidence="2 3">
    <name type="scientific">Solea senegalensis</name>
    <name type="common">Senegalese sole</name>
    <dbReference type="NCBI Taxonomy" id="28829"/>
    <lineage>
        <taxon>Eukaryota</taxon>
        <taxon>Metazoa</taxon>
        <taxon>Chordata</taxon>
        <taxon>Craniata</taxon>
        <taxon>Vertebrata</taxon>
        <taxon>Euteleostomi</taxon>
        <taxon>Actinopterygii</taxon>
        <taxon>Neopterygii</taxon>
        <taxon>Teleostei</taxon>
        <taxon>Neoteleostei</taxon>
        <taxon>Acanthomorphata</taxon>
        <taxon>Carangaria</taxon>
        <taxon>Pleuronectiformes</taxon>
        <taxon>Pleuronectoidei</taxon>
        <taxon>Soleidae</taxon>
        <taxon>Solea</taxon>
    </lineage>
</organism>
<keyword evidence="1" id="KW-0472">Membrane</keyword>
<keyword evidence="1" id="KW-1133">Transmembrane helix</keyword>
<dbReference type="Proteomes" id="UP000693946">
    <property type="component" value="Linkage Group LG12"/>
</dbReference>
<evidence type="ECO:0000313" key="3">
    <source>
        <dbReference type="Proteomes" id="UP000693946"/>
    </source>
</evidence>
<name>A0AAV6SK35_SOLSE</name>
<evidence type="ECO:0000313" key="2">
    <source>
        <dbReference type="EMBL" id="KAG7517350.1"/>
    </source>
</evidence>
<dbReference type="EMBL" id="JAGKHQ010000004">
    <property type="protein sequence ID" value="KAG7517350.1"/>
    <property type="molecule type" value="Genomic_DNA"/>
</dbReference>
<reference evidence="2 3" key="1">
    <citation type="journal article" date="2021" name="Sci. Rep.">
        <title>Chromosome anchoring in Senegalese sole (Solea senegalensis) reveals sex-associated markers and genome rearrangements in flatfish.</title>
        <authorList>
            <person name="Guerrero-Cozar I."/>
            <person name="Gomez-Garrido J."/>
            <person name="Berbel C."/>
            <person name="Martinez-Blanch J.F."/>
            <person name="Alioto T."/>
            <person name="Claros M.G."/>
            <person name="Gagnaire P.A."/>
            <person name="Manchado M."/>
        </authorList>
    </citation>
    <scope>NUCLEOTIDE SEQUENCE [LARGE SCALE GENOMIC DNA]</scope>
    <source>
        <strain evidence="2">Sse05_10M</strain>
    </source>
</reference>
<sequence length="125" mass="14037">MENRNTTTRLGPVAAVVLRRDAKSPSSHKSQILFIIIFVAFSVFTLHVHGGSARCAPEISETVGRRCRDRRTCGNVNQWKQDIHSNTVFNRHSLVRARRQKRVDSGIIDAQSWTGSGSDTFSKEN</sequence>
<accession>A0AAV6SK35</accession>
<feature type="transmembrane region" description="Helical" evidence="1">
    <location>
        <begin position="32"/>
        <end position="50"/>
    </location>
</feature>
<proteinExistence type="predicted"/>
<keyword evidence="3" id="KW-1185">Reference proteome</keyword>
<dbReference type="AlphaFoldDB" id="A0AAV6SK35"/>
<evidence type="ECO:0000256" key="1">
    <source>
        <dbReference type="SAM" id="Phobius"/>
    </source>
</evidence>